<name>A0A645FAW4_9ZZZZ</name>
<dbReference type="AlphaFoldDB" id="A0A645FAW4"/>
<accession>A0A645FAW4</accession>
<evidence type="ECO:0000313" key="1">
    <source>
        <dbReference type="EMBL" id="MPN11397.1"/>
    </source>
</evidence>
<comment type="caution">
    <text evidence="1">The sequence shown here is derived from an EMBL/GenBank/DDBJ whole genome shotgun (WGS) entry which is preliminary data.</text>
</comment>
<dbReference type="EMBL" id="VSSQ01057600">
    <property type="protein sequence ID" value="MPN11397.1"/>
    <property type="molecule type" value="Genomic_DNA"/>
</dbReference>
<proteinExistence type="predicted"/>
<protein>
    <submittedName>
        <fullName evidence="1">Uncharacterized protein</fullName>
    </submittedName>
</protein>
<organism evidence="1">
    <name type="scientific">bioreactor metagenome</name>
    <dbReference type="NCBI Taxonomy" id="1076179"/>
    <lineage>
        <taxon>unclassified sequences</taxon>
        <taxon>metagenomes</taxon>
        <taxon>ecological metagenomes</taxon>
    </lineage>
</organism>
<sequence length="125" mass="13489">MEHARINGSGHQVVGGRDGVDVTSEVQVELFHRHHLRISAACRPAFDAEGRPLRGLTDAGDDALAQICAQRLAEPYGGGCLALPQRCWGDGGDINILAVWHPFQSVQYLQLYLGFGVTVKLKLAG</sequence>
<reference evidence="1" key="1">
    <citation type="submission" date="2019-08" db="EMBL/GenBank/DDBJ databases">
        <authorList>
            <person name="Kucharzyk K."/>
            <person name="Murdoch R.W."/>
            <person name="Higgins S."/>
            <person name="Loffler F."/>
        </authorList>
    </citation>
    <scope>NUCLEOTIDE SEQUENCE</scope>
</reference>
<gene>
    <name evidence="1" type="ORF">SDC9_158698</name>
</gene>